<sequence length="202" mass="23381">MGFYKRMSDKQSEIKRYNAARRKADKLSSTPTSRLIRMETISEIERYNIAQDADRLTAFNKEVEQWQDAVSKQLKATISSRSLRIARELQPKAYTDKYGLINRLGFSFPRHGVYIHKGAGRGQGGLIGSKWSYLKRINGMEINTSIIRHTNPASLGKQNEGNRQAYHWFDPVIKNRLPELADICMRYFDTMLIDATKIYIEK</sequence>
<gene>
    <name evidence="2" type="ORF">DW027_19140</name>
    <name evidence="1" type="ORF">GA560_12980</name>
</gene>
<evidence type="ECO:0000313" key="1">
    <source>
        <dbReference type="EMBL" id="KAB6081992.1"/>
    </source>
</evidence>
<reference evidence="1 4" key="2">
    <citation type="journal article" date="2019" name="Nat. Med.">
        <title>A library of human gut bacterial isolates paired with longitudinal multiomics data enables mechanistic microbiome research.</title>
        <authorList>
            <person name="Poyet M."/>
            <person name="Groussin M."/>
            <person name="Gibbons S.M."/>
            <person name="Avila-Pacheco J."/>
            <person name="Jiang X."/>
            <person name="Kearney S.M."/>
            <person name="Perrotta A.R."/>
            <person name="Berdy B."/>
            <person name="Zhao S."/>
            <person name="Lieberman T.D."/>
            <person name="Swanson P.K."/>
            <person name="Smith M."/>
            <person name="Roesemann S."/>
            <person name="Alexander J.E."/>
            <person name="Rich S.A."/>
            <person name="Livny J."/>
            <person name="Vlamakis H."/>
            <person name="Clish C."/>
            <person name="Bullock K."/>
            <person name="Deik A."/>
            <person name="Scott J."/>
            <person name="Pierce K.A."/>
            <person name="Xavier R.J."/>
            <person name="Alm E.J."/>
        </authorList>
    </citation>
    <scope>NUCLEOTIDE SEQUENCE [LARGE SCALE GENOMIC DNA]</scope>
    <source>
        <strain evidence="1 4">BIOML-A73</strain>
    </source>
</reference>
<evidence type="ECO:0000313" key="3">
    <source>
        <dbReference type="Proteomes" id="UP000284495"/>
    </source>
</evidence>
<protein>
    <submittedName>
        <fullName evidence="2">Uncharacterized protein</fullName>
    </submittedName>
</protein>
<dbReference type="RefSeq" id="WP_049702369.1">
    <property type="nucleotide sequence ID" value="NZ_CP072212.1"/>
</dbReference>
<evidence type="ECO:0000313" key="4">
    <source>
        <dbReference type="Proteomes" id="UP000474077"/>
    </source>
</evidence>
<reference evidence="2 3" key="1">
    <citation type="submission" date="2018-08" db="EMBL/GenBank/DDBJ databases">
        <title>A genome reference for cultivated species of the human gut microbiota.</title>
        <authorList>
            <person name="Zou Y."/>
            <person name="Xue W."/>
            <person name="Luo G."/>
        </authorList>
    </citation>
    <scope>NUCLEOTIDE SEQUENCE [LARGE SCALE GENOMIC DNA]</scope>
    <source>
        <strain evidence="2 3">AF38-2</strain>
    </source>
</reference>
<dbReference type="Proteomes" id="UP000474077">
    <property type="component" value="Unassembled WGS sequence"/>
</dbReference>
<evidence type="ECO:0000313" key="2">
    <source>
        <dbReference type="EMBL" id="RHL34533.1"/>
    </source>
</evidence>
<dbReference type="AlphaFoldDB" id="A0A415KE58"/>
<organism evidence="2 3">
    <name type="scientific">Bacteroides xylanisolvens</name>
    <dbReference type="NCBI Taxonomy" id="371601"/>
    <lineage>
        <taxon>Bacteria</taxon>
        <taxon>Pseudomonadati</taxon>
        <taxon>Bacteroidota</taxon>
        <taxon>Bacteroidia</taxon>
        <taxon>Bacteroidales</taxon>
        <taxon>Bacteroidaceae</taxon>
        <taxon>Bacteroides</taxon>
    </lineage>
</organism>
<dbReference type="EMBL" id="WDER01000033">
    <property type="protein sequence ID" value="KAB6081992.1"/>
    <property type="molecule type" value="Genomic_DNA"/>
</dbReference>
<name>A0A415KE58_9BACE</name>
<dbReference type="EMBL" id="QROO01000028">
    <property type="protein sequence ID" value="RHL34533.1"/>
    <property type="molecule type" value="Genomic_DNA"/>
</dbReference>
<comment type="caution">
    <text evidence="2">The sequence shown here is derived from an EMBL/GenBank/DDBJ whole genome shotgun (WGS) entry which is preliminary data.</text>
</comment>
<dbReference type="Proteomes" id="UP000284495">
    <property type="component" value="Unassembled WGS sequence"/>
</dbReference>
<accession>A0A415KE58</accession>
<proteinExistence type="predicted"/>